<name>A0ABR1NWV1_DIAER</name>
<dbReference type="InterPro" id="IPR016130">
    <property type="entry name" value="Tyr_Pase_AS"/>
</dbReference>
<evidence type="ECO:0000313" key="8">
    <source>
        <dbReference type="EMBL" id="KAK7718143.1"/>
    </source>
</evidence>
<keyword evidence="4" id="KW-0904">Protein phosphatase</keyword>
<evidence type="ECO:0000256" key="3">
    <source>
        <dbReference type="ARBA" id="ARBA00022801"/>
    </source>
</evidence>
<protein>
    <recommendedName>
        <fullName evidence="2">protein-tyrosine-phosphatase</fullName>
        <ecNumber evidence="2">3.1.3.48</ecNumber>
    </recommendedName>
</protein>
<evidence type="ECO:0000256" key="5">
    <source>
        <dbReference type="SAM" id="MobiDB-lite"/>
    </source>
</evidence>
<comment type="similarity">
    <text evidence="1">Belongs to the protein-tyrosine phosphatase family. Non-receptor class dual specificity subfamily.</text>
</comment>
<sequence length="283" mass="32617">MNWHADNLRQCIMTDLLKDTSVDEITAGLFIGNMACVESENVLKQLKVTAVVSVVSKYRKPFPQPKTPYGLTGPRRHPLEKLFNLQDRVVIFVDDTRSDNIFRYFEGACQFIDHQLHQASVNDRAGVDAKAYNERRGRGSMPKENVAKAGRVLVHCTLGISRSATIVAAYIMWKWGFCTSRALQHIQKKRSVSSPNEGFIDQLLVWEELNCNPWLSRRFRIRPQAYYDMTKRLENHKRVREVTKAIERAAKENSPRGRVPTKDGTRAHSMGRNTIRYFTRARH</sequence>
<dbReference type="PANTHER" id="PTHR10159">
    <property type="entry name" value="DUAL SPECIFICITY PROTEIN PHOSPHATASE"/>
    <property type="match status" value="1"/>
</dbReference>
<dbReference type="PROSITE" id="PS50054">
    <property type="entry name" value="TYR_PHOSPHATASE_DUAL"/>
    <property type="match status" value="1"/>
</dbReference>
<evidence type="ECO:0000313" key="9">
    <source>
        <dbReference type="Proteomes" id="UP001430848"/>
    </source>
</evidence>
<dbReference type="Pfam" id="PF00782">
    <property type="entry name" value="DSPc"/>
    <property type="match status" value="1"/>
</dbReference>
<keyword evidence="3" id="KW-0378">Hydrolase</keyword>
<dbReference type="EC" id="3.1.3.48" evidence="2"/>
<proteinExistence type="inferred from homology"/>
<dbReference type="InterPro" id="IPR000387">
    <property type="entry name" value="Tyr_Pase_dom"/>
</dbReference>
<feature type="domain" description="Tyrosine-protein phosphatase" evidence="6">
    <location>
        <begin position="21"/>
        <end position="212"/>
    </location>
</feature>
<dbReference type="InterPro" id="IPR000340">
    <property type="entry name" value="Dual-sp_phosphatase_cat-dom"/>
</dbReference>
<feature type="domain" description="Tyrosine specific protein phosphatases" evidence="7">
    <location>
        <begin position="148"/>
        <end position="190"/>
    </location>
</feature>
<feature type="region of interest" description="Disordered" evidence="5">
    <location>
        <begin position="251"/>
        <end position="273"/>
    </location>
</feature>
<evidence type="ECO:0000256" key="1">
    <source>
        <dbReference type="ARBA" id="ARBA00008601"/>
    </source>
</evidence>
<reference evidence="8 9" key="1">
    <citation type="submission" date="2024-02" db="EMBL/GenBank/DDBJ databases">
        <title>De novo assembly and annotation of 12 fungi associated with fruit tree decline syndrome in Ontario, Canada.</title>
        <authorList>
            <person name="Sulman M."/>
            <person name="Ellouze W."/>
            <person name="Ilyukhin E."/>
        </authorList>
    </citation>
    <scope>NUCLEOTIDE SEQUENCE [LARGE SCALE GENOMIC DNA]</scope>
    <source>
        <strain evidence="8 9">M169</strain>
    </source>
</reference>
<dbReference type="CDD" id="cd14498">
    <property type="entry name" value="DSP"/>
    <property type="match status" value="1"/>
</dbReference>
<keyword evidence="9" id="KW-1185">Reference proteome</keyword>
<accession>A0ABR1NWV1</accession>
<dbReference type="SMART" id="SM00195">
    <property type="entry name" value="DSPc"/>
    <property type="match status" value="1"/>
</dbReference>
<dbReference type="Proteomes" id="UP001430848">
    <property type="component" value="Unassembled WGS sequence"/>
</dbReference>
<comment type="caution">
    <text evidence="8">The sequence shown here is derived from an EMBL/GenBank/DDBJ whole genome shotgun (WGS) entry which is preliminary data.</text>
</comment>
<evidence type="ECO:0000256" key="2">
    <source>
        <dbReference type="ARBA" id="ARBA00013064"/>
    </source>
</evidence>
<feature type="compositionally biased region" description="Basic and acidic residues" evidence="5">
    <location>
        <begin position="251"/>
        <end position="266"/>
    </location>
</feature>
<organism evidence="8 9">
    <name type="scientific">Diaporthe eres</name>
    <name type="common">Phomopsis oblonga</name>
    <dbReference type="NCBI Taxonomy" id="83184"/>
    <lineage>
        <taxon>Eukaryota</taxon>
        <taxon>Fungi</taxon>
        <taxon>Dikarya</taxon>
        <taxon>Ascomycota</taxon>
        <taxon>Pezizomycotina</taxon>
        <taxon>Sordariomycetes</taxon>
        <taxon>Sordariomycetidae</taxon>
        <taxon>Diaporthales</taxon>
        <taxon>Diaporthaceae</taxon>
        <taxon>Diaporthe</taxon>
        <taxon>Diaporthe eres species complex</taxon>
    </lineage>
</organism>
<dbReference type="PROSITE" id="PS50056">
    <property type="entry name" value="TYR_PHOSPHATASE_2"/>
    <property type="match status" value="1"/>
</dbReference>
<gene>
    <name evidence="8" type="ORF">SLS63_010528</name>
</gene>
<dbReference type="PROSITE" id="PS00383">
    <property type="entry name" value="TYR_PHOSPHATASE_1"/>
    <property type="match status" value="1"/>
</dbReference>
<evidence type="ECO:0000256" key="4">
    <source>
        <dbReference type="ARBA" id="ARBA00022912"/>
    </source>
</evidence>
<dbReference type="SUPFAM" id="SSF52799">
    <property type="entry name" value="(Phosphotyrosine protein) phosphatases II"/>
    <property type="match status" value="1"/>
</dbReference>
<dbReference type="Gene3D" id="3.90.190.10">
    <property type="entry name" value="Protein tyrosine phosphatase superfamily"/>
    <property type="match status" value="1"/>
</dbReference>
<dbReference type="InterPro" id="IPR020422">
    <property type="entry name" value="TYR_PHOSPHATASE_DUAL_dom"/>
</dbReference>
<evidence type="ECO:0000259" key="6">
    <source>
        <dbReference type="PROSITE" id="PS50054"/>
    </source>
</evidence>
<dbReference type="PANTHER" id="PTHR10159:SF511">
    <property type="entry name" value="DUAL SPECIFICITY PROTEIN PHOSPHATASE 1"/>
    <property type="match status" value="1"/>
</dbReference>
<evidence type="ECO:0000259" key="7">
    <source>
        <dbReference type="PROSITE" id="PS50056"/>
    </source>
</evidence>
<dbReference type="InterPro" id="IPR029021">
    <property type="entry name" value="Prot-tyrosine_phosphatase-like"/>
</dbReference>
<dbReference type="EMBL" id="JAKNSF020000088">
    <property type="protein sequence ID" value="KAK7718143.1"/>
    <property type="molecule type" value="Genomic_DNA"/>
</dbReference>